<protein>
    <recommendedName>
        <fullName evidence="3">Pilus assembly protein</fullName>
    </recommendedName>
</protein>
<dbReference type="KEGG" id="lck:HN018_02215"/>
<dbReference type="EMBL" id="CP053708">
    <property type="protein sequence ID" value="QKE89020.1"/>
    <property type="molecule type" value="Genomic_DNA"/>
</dbReference>
<dbReference type="AlphaFoldDB" id="A0A6M8HFE4"/>
<reference evidence="1 2" key="1">
    <citation type="journal article" date="2014" name="World J. Microbiol. Biotechnol.">
        <title>Biodiversity and physiological characteristics of Antarctic and Arctic lichens-associated bacteria.</title>
        <authorList>
            <person name="Lee Y.M."/>
            <person name="Kim E.H."/>
            <person name="Lee H.K."/>
            <person name="Hong S.G."/>
        </authorList>
    </citation>
    <scope>NUCLEOTIDE SEQUENCE [LARGE SCALE GENOMIC DNA]</scope>
    <source>
        <strain evidence="1 2">PAMC 26569</strain>
    </source>
</reference>
<evidence type="ECO:0000313" key="2">
    <source>
        <dbReference type="Proteomes" id="UP000500767"/>
    </source>
</evidence>
<organism evidence="1 2">
    <name type="scientific">Lichenicola cladoniae</name>
    <dbReference type="NCBI Taxonomy" id="1484109"/>
    <lineage>
        <taxon>Bacteria</taxon>
        <taxon>Pseudomonadati</taxon>
        <taxon>Pseudomonadota</taxon>
        <taxon>Alphaproteobacteria</taxon>
        <taxon>Acetobacterales</taxon>
        <taxon>Acetobacteraceae</taxon>
        <taxon>Lichenicola</taxon>
    </lineage>
</organism>
<dbReference type="Proteomes" id="UP000500767">
    <property type="component" value="Chromosome"/>
</dbReference>
<sequence length="169" mass="17386">MALLSPALVMLFLGTFEITQLIRVKTKMALAAQVIQDMVASQNSATASTLKIAYSGGQLVMAPFTGAGLTAAIASVTFNSSGAANTVAWQMLEGNATGMTKSAACTLAARMSLGSDSVIVVTTTYAYTPVLSYMLGKNYLLTQVTFGRPRNTGSISGPNTSPAGLTGNC</sequence>
<evidence type="ECO:0000313" key="1">
    <source>
        <dbReference type="EMBL" id="QKE89020.1"/>
    </source>
</evidence>
<accession>A0A6M8HFE4</accession>
<keyword evidence="2" id="KW-1185">Reference proteome</keyword>
<gene>
    <name evidence="1" type="ORF">HN018_02215</name>
</gene>
<evidence type="ECO:0008006" key="3">
    <source>
        <dbReference type="Google" id="ProtNLM"/>
    </source>
</evidence>
<name>A0A6M8HFE4_9PROT</name>
<proteinExistence type="predicted"/>